<dbReference type="PANTHER" id="PTHR34387:SF1">
    <property type="entry name" value="PERIPLASMIC IMMUNOGENIC PROTEIN"/>
    <property type="match status" value="1"/>
</dbReference>
<keyword evidence="2" id="KW-0732">Signal</keyword>
<dbReference type="Gene3D" id="3.30.110.170">
    <property type="entry name" value="Protein of unknown function (DUF541), domain 1"/>
    <property type="match status" value="1"/>
</dbReference>
<feature type="region of interest" description="Disordered" evidence="1">
    <location>
        <begin position="36"/>
        <end position="61"/>
    </location>
</feature>
<dbReference type="EMBL" id="BJMV01000014">
    <property type="protein sequence ID" value="GEB86459.1"/>
    <property type="molecule type" value="Genomic_DNA"/>
</dbReference>
<keyword evidence="4" id="KW-1185">Reference proteome</keyword>
<feature type="signal peptide" evidence="2">
    <location>
        <begin position="1"/>
        <end position="38"/>
    </location>
</feature>
<comment type="caution">
    <text evidence="3">The sequence shown here is derived from an EMBL/GenBank/DDBJ whole genome shotgun (WGS) entry which is preliminary data.</text>
</comment>
<dbReference type="Gene3D" id="3.30.70.2970">
    <property type="entry name" value="Protein of unknown function (DUF541), domain 2"/>
    <property type="match status" value="1"/>
</dbReference>
<gene>
    <name evidence="3" type="ORF">APE01nite_22560</name>
</gene>
<evidence type="ECO:0000313" key="3">
    <source>
        <dbReference type="EMBL" id="GEB86459.1"/>
    </source>
</evidence>
<dbReference type="InterPro" id="IPR007497">
    <property type="entry name" value="SIMPL/DUF541"/>
</dbReference>
<dbReference type="Proteomes" id="UP000317730">
    <property type="component" value="Unassembled WGS sequence"/>
</dbReference>
<feature type="chain" id="PRO_5021196971" description="SIMPL domain-containing protein" evidence="2">
    <location>
        <begin position="39"/>
        <end position="256"/>
    </location>
</feature>
<dbReference type="RefSeq" id="WP_242008861.1">
    <property type="nucleotide sequence ID" value="NZ_BAPL01000030.1"/>
</dbReference>
<evidence type="ECO:0008006" key="5">
    <source>
        <dbReference type="Google" id="ProtNLM"/>
    </source>
</evidence>
<dbReference type="AlphaFoldDB" id="A0A4Y3TYC6"/>
<protein>
    <recommendedName>
        <fullName evidence="5">SIMPL domain-containing protein</fullName>
    </recommendedName>
</protein>
<reference evidence="3 4" key="1">
    <citation type="submission" date="2019-06" db="EMBL/GenBank/DDBJ databases">
        <title>Whole genome shotgun sequence of Acetobacter peroxydans NBRC 13755.</title>
        <authorList>
            <person name="Hosoyama A."/>
            <person name="Uohara A."/>
            <person name="Ohji S."/>
            <person name="Ichikawa N."/>
        </authorList>
    </citation>
    <scope>NUCLEOTIDE SEQUENCE [LARGE SCALE GENOMIC DNA]</scope>
    <source>
        <strain evidence="3 4">NBRC 13755</strain>
    </source>
</reference>
<evidence type="ECO:0000313" key="4">
    <source>
        <dbReference type="Proteomes" id="UP000317730"/>
    </source>
</evidence>
<evidence type="ECO:0000256" key="1">
    <source>
        <dbReference type="SAM" id="MobiDB-lite"/>
    </source>
</evidence>
<sequence length="256" mass="27417">MSVFFRPTGLHTPARRMVVVLPVLCAVPLLLAASRAQAQTPPSVPPGPPQTKLTLRAEGHVQTPPDELTATFRIESRDKSPASAQQAVNGRVGKAMEQAARVGGVTTAALEYTVSEQQQEKSNTSLWVAQQTLTFKAHDSKTLLPLVGQLQAQGLILEQLEWSVSDERRAALTLQAETEAVKDLQKQARILAETLGQHVTRFERVDVSAQPLPRPMPVMLMAARMGADAAQAPVPSSTGEAQTIRASASATVLLAP</sequence>
<dbReference type="GO" id="GO:0006974">
    <property type="term" value="P:DNA damage response"/>
    <property type="evidence" value="ECO:0007669"/>
    <property type="project" value="TreeGrafter"/>
</dbReference>
<organism evidence="3 4">
    <name type="scientific">Acetobacter peroxydans</name>
    <dbReference type="NCBI Taxonomy" id="104098"/>
    <lineage>
        <taxon>Bacteria</taxon>
        <taxon>Pseudomonadati</taxon>
        <taxon>Pseudomonadota</taxon>
        <taxon>Alphaproteobacteria</taxon>
        <taxon>Acetobacterales</taxon>
        <taxon>Acetobacteraceae</taxon>
        <taxon>Acetobacter</taxon>
    </lineage>
</organism>
<dbReference type="InterPro" id="IPR052022">
    <property type="entry name" value="26kDa_periplasmic_antigen"/>
</dbReference>
<name>A0A4Y3TYC6_9PROT</name>
<proteinExistence type="predicted"/>
<dbReference type="Pfam" id="PF04402">
    <property type="entry name" value="SIMPL"/>
    <property type="match status" value="1"/>
</dbReference>
<evidence type="ECO:0000256" key="2">
    <source>
        <dbReference type="SAM" id="SignalP"/>
    </source>
</evidence>
<dbReference type="PANTHER" id="PTHR34387">
    <property type="entry name" value="SLR1258 PROTEIN"/>
    <property type="match status" value="1"/>
</dbReference>
<accession>A0A4Y3TYC6</accession>